<name>A0A561WEZ0_9ACTN</name>
<evidence type="ECO:0000256" key="2">
    <source>
        <dbReference type="SAM" id="SignalP"/>
    </source>
</evidence>
<feature type="region of interest" description="Disordered" evidence="1">
    <location>
        <begin position="27"/>
        <end position="101"/>
    </location>
</feature>
<dbReference type="RefSeq" id="WP_154940688.1">
    <property type="nucleotide sequence ID" value="NZ_VIXA01000002.1"/>
</dbReference>
<dbReference type="Pfam" id="PF14021">
    <property type="entry name" value="TNT"/>
    <property type="match status" value="1"/>
</dbReference>
<evidence type="ECO:0000313" key="4">
    <source>
        <dbReference type="EMBL" id="TWG22434.1"/>
    </source>
</evidence>
<organism evidence="4 5">
    <name type="scientific">Micromonospora palomenae</name>
    <dbReference type="NCBI Taxonomy" id="1461247"/>
    <lineage>
        <taxon>Bacteria</taxon>
        <taxon>Bacillati</taxon>
        <taxon>Actinomycetota</taxon>
        <taxon>Actinomycetes</taxon>
        <taxon>Micromonosporales</taxon>
        <taxon>Micromonosporaceae</taxon>
        <taxon>Micromonospora</taxon>
    </lineage>
</organism>
<dbReference type="GO" id="GO:0050135">
    <property type="term" value="F:NADP+ nucleosidase activity"/>
    <property type="evidence" value="ECO:0007669"/>
    <property type="project" value="InterPro"/>
</dbReference>
<keyword evidence="2" id="KW-0732">Signal</keyword>
<dbReference type="OrthoDB" id="4745173at2"/>
<feature type="domain" description="TNT" evidence="3">
    <location>
        <begin position="159"/>
        <end position="271"/>
    </location>
</feature>
<proteinExistence type="predicted"/>
<evidence type="ECO:0000313" key="5">
    <source>
        <dbReference type="Proteomes" id="UP000319927"/>
    </source>
</evidence>
<dbReference type="PANTHER" id="PTHR42059">
    <property type="entry name" value="TNT DOMAIN-CONTAINING PROTEIN"/>
    <property type="match status" value="1"/>
</dbReference>
<sequence>MDRRRWLLALLSGAALILFPGPADQAAAPDVVARAGTRPDDAAPEAGDAAGRPGDAPGVRSGADQPQPPAGPRLCRPGLPPSAPPTTRYLDDNPLLGPARLPTASPLGPLLAGYQRFGGLTQSRFLARYTTGAPAGYVFPPANGFVVAPDGTPLKTRQTLLAGYRLDRFGFAGGAFLAPLGTPVSARSLAPQSLDTPPLPAPRPALPSAAPLANYHTYCVLKPFDVDSGPTAPWFAQPGLGTQFQLNPAYLPQAGANLTVQWLVDHQFLVEESLAGTAGECVTDGVPRRGGTGGGVPAVHVC</sequence>
<comment type="caution">
    <text evidence="4">The sequence shown here is derived from an EMBL/GenBank/DDBJ whole genome shotgun (WGS) entry which is preliminary data.</text>
</comment>
<dbReference type="InterPro" id="IPR025331">
    <property type="entry name" value="TNT"/>
</dbReference>
<evidence type="ECO:0000256" key="1">
    <source>
        <dbReference type="SAM" id="MobiDB-lite"/>
    </source>
</evidence>
<dbReference type="EMBL" id="VIXA01000002">
    <property type="protein sequence ID" value="TWG22434.1"/>
    <property type="molecule type" value="Genomic_DNA"/>
</dbReference>
<feature type="signal peptide" evidence="2">
    <location>
        <begin position="1"/>
        <end position="25"/>
    </location>
</feature>
<feature type="compositionally biased region" description="Low complexity" evidence="1">
    <location>
        <begin position="44"/>
        <end position="58"/>
    </location>
</feature>
<accession>A0A561WEZ0</accession>
<feature type="chain" id="PRO_5022010909" evidence="2">
    <location>
        <begin position="26"/>
        <end position="302"/>
    </location>
</feature>
<evidence type="ECO:0000259" key="3">
    <source>
        <dbReference type="Pfam" id="PF14021"/>
    </source>
</evidence>
<gene>
    <name evidence="4" type="ORF">FHX75_12962</name>
</gene>
<dbReference type="PANTHER" id="PTHR42059:SF1">
    <property type="entry name" value="TNT DOMAIN-CONTAINING PROTEIN"/>
    <property type="match status" value="1"/>
</dbReference>
<dbReference type="AlphaFoldDB" id="A0A561WEZ0"/>
<dbReference type="InterPro" id="IPR053024">
    <property type="entry name" value="Fungal_surface_NADase"/>
</dbReference>
<protein>
    <submittedName>
        <fullName evidence="4">Uncharacterized protein DUF4237</fullName>
    </submittedName>
</protein>
<dbReference type="Proteomes" id="UP000319927">
    <property type="component" value="Unassembled WGS sequence"/>
</dbReference>
<reference evidence="4 5" key="1">
    <citation type="submission" date="2019-06" db="EMBL/GenBank/DDBJ databases">
        <title>Sequencing the genomes of 1000 actinobacteria strains.</title>
        <authorList>
            <person name="Klenk H.-P."/>
        </authorList>
    </citation>
    <scope>NUCLEOTIDE SEQUENCE [LARGE SCALE GENOMIC DNA]</scope>
    <source>
        <strain evidence="4 5">DSM 102131</strain>
    </source>
</reference>
<keyword evidence="5" id="KW-1185">Reference proteome</keyword>